<name>F8DXW8_CORRG</name>
<dbReference type="PROSITE" id="PS51257">
    <property type="entry name" value="PROKAR_LIPOPROTEIN"/>
    <property type="match status" value="1"/>
</dbReference>
<dbReference type="AlphaFoldDB" id="F8DXW8"/>
<dbReference type="Pfam" id="PF24088">
    <property type="entry name" value="DUF7373"/>
    <property type="match status" value="1"/>
</dbReference>
<dbReference type="OrthoDB" id="4411105at2"/>
<proteinExistence type="predicted"/>
<evidence type="ECO:0000256" key="1">
    <source>
        <dbReference type="SAM" id="MobiDB-lite"/>
    </source>
</evidence>
<organism evidence="5 6">
    <name type="scientific">Corynebacterium resistens (strain DSM 45100 / JCM 12819 / GTC 2026 / SICGH 158)</name>
    <dbReference type="NCBI Taxonomy" id="662755"/>
    <lineage>
        <taxon>Bacteria</taxon>
        <taxon>Bacillati</taxon>
        <taxon>Actinomycetota</taxon>
        <taxon>Actinomycetes</taxon>
        <taxon>Mycobacteriales</taxon>
        <taxon>Corynebacteriaceae</taxon>
        <taxon>Corynebacterium</taxon>
    </lineage>
</organism>
<evidence type="ECO:0000313" key="6">
    <source>
        <dbReference type="Proteomes" id="UP000000492"/>
    </source>
</evidence>
<feature type="chain" id="PRO_5039592935" evidence="2">
    <location>
        <begin position="22"/>
        <end position="482"/>
    </location>
</feature>
<accession>F8DXW8</accession>
<gene>
    <name evidence="5" type="ordered locus">CRES_0402</name>
</gene>
<evidence type="ECO:0000259" key="4">
    <source>
        <dbReference type="Pfam" id="PF24092"/>
    </source>
</evidence>
<dbReference type="Pfam" id="PF24092">
    <property type="entry name" value="DUF7373_C"/>
    <property type="match status" value="1"/>
</dbReference>
<keyword evidence="6" id="KW-1185">Reference proteome</keyword>
<feature type="domain" description="DUF7373" evidence="4">
    <location>
        <begin position="291"/>
        <end position="406"/>
    </location>
</feature>
<dbReference type="InterPro" id="IPR056463">
    <property type="entry name" value="DUF7373_C"/>
</dbReference>
<dbReference type="RefSeq" id="WP_013887791.1">
    <property type="nucleotide sequence ID" value="NC_015673.1"/>
</dbReference>
<reference evidence="5 6" key="1">
    <citation type="journal article" date="2012" name="BMC Genomics">
        <title>Complete genome sequence, lifestyle, and multi-drug resistance of the human pathogen Corynebacterium resistens DSM 45100 isolated from blood samples of a leukemia patient.</title>
        <authorList>
            <person name="Schroder J."/>
            <person name="Maus I."/>
            <person name="Meyer K."/>
            <person name="Wordemann S."/>
            <person name="Blom J."/>
            <person name="Jaenicke S."/>
            <person name="Schneider J."/>
            <person name="Trost E."/>
            <person name="Tauch A."/>
        </authorList>
    </citation>
    <scope>NUCLEOTIDE SEQUENCE [LARGE SCALE GENOMIC DNA]</scope>
    <source>
        <strain evidence="6">DSM 45100 / JCM 12819 / CCUG 50093 / GTC 2026 / SICGH 158</strain>
    </source>
</reference>
<dbReference type="InterPro" id="IPR055797">
    <property type="entry name" value="DUF7373"/>
</dbReference>
<feature type="domain" description="DUF7373" evidence="3">
    <location>
        <begin position="66"/>
        <end position="271"/>
    </location>
</feature>
<feature type="compositionally biased region" description="Basic and acidic residues" evidence="1">
    <location>
        <begin position="428"/>
        <end position="439"/>
    </location>
</feature>
<dbReference type="KEGG" id="crd:CRES_0402"/>
<dbReference type="Proteomes" id="UP000000492">
    <property type="component" value="Chromosome"/>
</dbReference>
<feature type="region of interest" description="Disordered" evidence="1">
    <location>
        <begin position="25"/>
        <end position="47"/>
    </location>
</feature>
<dbReference type="eggNOG" id="ENOG5030N7B">
    <property type="taxonomic scope" value="Bacteria"/>
</dbReference>
<keyword evidence="2" id="KW-0732">Signal</keyword>
<feature type="region of interest" description="Disordered" evidence="1">
    <location>
        <begin position="412"/>
        <end position="440"/>
    </location>
</feature>
<dbReference type="EMBL" id="CP002857">
    <property type="protein sequence ID" value="AEI08765.1"/>
    <property type="molecule type" value="Genomic_DNA"/>
</dbReference>
<protein>
    <submittedName>
        <fullName evidence="5">Secreted protein</fullName>
    </submittedName>
</protein>
<feature type="region of interest" description="Disordered" evidence="1">
    <location>
        <begin position="461"/>
        <end position="482"/>
    </location>
</feature>
<sequence length="482" mass="52778">MKSLKIAAVVLTAGCALVACGTDKSNEPAETMPQSSEPAGKAASQQVQYDTGDYFPKYRVPYRDMTSLEGGKAIESNVIADVHLLGYEFNPVLKDGRRSANVYTHNGFGEFLLSNYMSTLEEMNPPIQGGHYLVSQSQDRETEFLSTIVRLDSAKSAQKMANKLYELSVTQGPQLSDHKEIAKDPKKLDRERIAEDVPVKEVPNTRASKAKSRNLEKSTDSTAMETFTTHNEFMIYTRGNGNPKAFGKTRAQAIAFLKKQVPLLDSIPTHKTAAGYGKLKNWAPTDKHGLLRYAVTTPVGAPAPQDVGTHSARAYAGTHMRPDGNMKILELSGIEHVASWETTIGKASGEDSAKTYQNAYISKAVDTQDFEKYDEPQQLPNTKCMKQDSSSGGGVECVMVYGDMIAKGVQGYSLPLDRDGSETSVTKSDSEHKDQDKYAPESLEAAQKLLSQKMAAQYKIFEDAKKNPKGSVPPSLQSVKPR</sequence>
<evidence type="ECO:0000259" key="3">
    <source>
        <dbReference type="Pfam" id="PF24088"/>
    </source>
</evidence>
<feature type="compositionally biased region" description="Polar residues" evidence="1">
    <location>
        <begin position="32"/>
        <end position="47"/>
    </location>
</feature>
<feature type="region of interest" description="Disordered" evidence="1">
    <location>
        <begin position="202"/>
        <end position="221"/>
    </location>
</feature>
<feature type="signal peptide" evidence="2">
    <location>
        <begin position="1"/>
        <end position="21"/>
    </location>
</feature>
<evidence type="ECO:0000313" key="5">
    <source>
        <dbReference type="EMBL" id="AEI08765.1"/>
    </source>
</evidence>
<dbReference type="HOGENOM" id="CLU_519459_0_0_11"/>
<evidence type="ECO:0000256" key="2">
    <source>
        <dbReference type="SAM" id="SignalP"/>
    </source>
</evidence>